<evidence type="ECO:0000313" key="1">
    <source>
        <dbReference type="EMBL" id="PWQ98701.1"/>
    </source>
</evidence>
<comment type="caution">
    <text evidence="1">The sequence shown here is derived from an EMBL/GenBank/DDBJ whole genome shotgun (WGS) entry which is preliminary data.</text>
</comment>
<reference evidence="1 2" key="1">
    <citation type="submission" date="2018-05" db="EMBL/GenBank/DDBJ databases">
        <title>Leucothrix arctica sp. nov., isolated from Arctic seawater.</title>
        <authorList>
            <person name="Choi A."/>
            <person name="Baek K."/>
        </authorList>
    </citation>
    <scope>NUCLEOTIDE SEQUENCE [LARGE SCALE GENOMIC DNA]</scope>
    <source>
        <strain evidence="1 2">IMCC9719</strain>
    </source>
</reference>
<accession>A0A317CKK5</accession>
<name>A0A317CKK5_9GAMM</name>
<organism evidence="1 2">
    <name type="scientific">Leucothrix arctica</name>
    <dbReference type="NCBI Taxonomy" id="1481894"/>
    <lineage>
        <taxon>Bacteria</taxon>
        <taxon>Pseudomonadati</taxon>
        <taxon>Pseudomonadota</taxon>
        <taxon>Gammaproteobacteria</taxon>
        <taxon>Thiotrichales</taxon>
        <taxon>Thiotrichaceae</taxon>
        <taxon>Leucothrix</taxon>
    </lineage>
</organism>
<gene>
    <name evidence="1" type="ORF">DKT75_02505</name>
</gene>
<evidence type="ECO:0000313" key="2">
    <source>
        <dbReference type="Proteomes" id="UP000245506"/>
    </source>
</evidence>
<protein>
    <submittedName>
        <fullName evidence="1">Uncharacterized protein</fullName>
    </submittedName>
</protein>
<dbReference type="EMBL" id="QGKL01000010">
    <property type="protein sequence ID" value="PWQ98701.1"/>
    <property type="molecule type" value="Genomic_DNA"/>
</dbReference>
<proteinExistence type="predicted"/>
<keyword evidence="2" id="KW-1185">Reference proteome</keyword>
<dbReference type="Proteomes" id="UP000245506">
    <property type="component" value="Unassembled WGS sequence"/>
</dbReference>
<sequence>MDYPFATRQRSCYIRSDKLANNNIKVLSALSLHSTPIEVKKSHMKNQKILLSLIAVISLSGCSSLKARFLGTSLTPTASTKPLEYNFSQPRRGSLDSATLTKLNSSNASNSAYRYYSANGHECRNISSDFSRTACKVDGAWKESAPILVVRIP</sequence>
<dbReference type="AlphaFoldDB" id="A0A317CKK5"/>